<evidence type="ECO:0000313" key="4">
    <source>
        <dbReference type="EMBL" id="GJQ13699.1"/>
    </source>
</evidence>
<keyword evidence="2" id="KW-0067">ATP-binding</keyword>
<dbReference type="SUPFAM" id="SSF52540">
    <property type="entry name" value="P-loop containing nucleoside triphosphate hydrolases"/>
    <property type="match status" value="2"/>
</dbReference>
<evidence type="ECO:0000256" key="1">
    <source>
        <dbReference type="ARBA" id="ARBA00022741"/>
    </source>
</evidence>
<dbReference type="Pfam" id="PF00004">
    <property type="entry name" value="AAA"/>
    <property type="match status" value="2"/>
</dbReference>
<keyword evidence="5" id="KW-1185">Reference proteome</keyword>
<dbReference type="Gene3D" id="1.10.8.60">
    <property type="match status" value="1"/>
</dbReference>
<dbReference type="GO" id="GO:0005634">
    <property type="term" value="C:nucleus"/>
    <property type="evidence" value="ECO:0007669"/>
    <property type="project" value="TreeGrafter"/>
</dbReference>
<dbReference type="AlphaFoldDB" id="A0A9C7Q0T5"/>
<dbReference type="PANTHER" id="PTHR23077">
    <property type="entry name" value="AAA-FAMILY ATPASE"/>
    <property type="match status" value="1"/>
</dbReference>
<evidence type="ECO:0000313" key="5">
    <source>
        <dbReference type="Proteomes" id="UP001061958"/>
    </source>
</evidence>
<dbReference type="GO" id="GO:1990275">
    <property type="term" value="F:preribosome binding"/>
    <property type="evidence" value="ECO:0007669"/>
    <property type="project" value="TreeGrafter"/>
</dbReference>
<comment type="caution">
    <text evidence="4">The sequence shown here is derived from an EMBL/GenBank/DDBJ whole genome shotgun (WGS) entry which is preliminary data.</text>
</comment>
<sequence>MKSDEENFNVVDDGLFQHIWPEFYLQVVNYCEIVLSRRVNSLGFSLHGPSGSGKTVFAKSIAALFSNNIHYGTGIDWVLAYGQFLASPLQNIMLSIPAERPVVLIIDDADVLLVGKKAMEKKSMCRFIEELECYRRLQQQQQRILWILITREENQLHPIFRRDEYFPHSFCIPPLSTAGIQYVISHWIEKMNDPALSKIVLDSLQHASESMFSQWNGCVLGHIADWMATFLLSYVTKSRDVKQWSLEATLALTTIQNNPTWRIKCNQPHKNFSLDYMSWSSDNIDQSILSETFNDLLTVIEYSMTQNDHVFPSTVSPYRGALIYGPCGVGKTTLCHQLVEKLHLPVFVVDGASLLASAIGQSEKTLKQCFQAARRFSPSVIFVDQIDMVFQKRDFADGTSAESLSRLTSLFLSEMDGFSTSRQPEFFVLATAQELTKIDSALLRPGRLEYKQRLDWPTSHQRYRYFCLFFKHVKNVGIIVDEELEQDAFMYCIIQSTHRWSLADLSMLFRSVLMCCLREDTNHLKRRHFETMLIQKKETSNWSLSADHSESRSRSNG</sequence>
<reference evidence="4" key="1">
    <citation type="journal article" date="2022" name="Proc. Natl. Acad. Sci. U.S.A.">
        <title>Life cycle and functional genomics of the unicellular red alga Galdieria for elucidating algal and plant evolution and industrial use.</title>
        <authorList>
            <person name="Hirooka S."/>
            <person name="Itabashi T."/>
            <person name="Ichinose T.M."/>
            <person name="Onuma R."/>
            <person name="Fujiwara T."/>
            <person name="Yamashita S."/>
            <person name="Jong L.W."/>
            <person name="Tomita R."/>
            <person name="Iwane A.H."/>
            <person name="Miyagishima S.Y."/>
        </authorList>
    </citation>
    <scope>NUCLEOTIDE SEQUENCE</scope>
    <source>
        <strain evidence="4">NBRC 102759</strain>
    </source>
</reference>
<dbReference type="CDD" id="cd19481">
    <property type="entry name" value="RecA-like_protease"/>
    <property type="match status" value="1"/>
</dbReference>
<protein>
    <recommendedName>
        <fullName evidence="3">AAA+ ATPase domain-containing protein</fullName>
    </recommendedName>
</protein>
<dbReference type="OrthoDB" id="10251412at2759"/>
<feature type="domain" description="AAA+ ATPase" evidence="3">
    <location>
        <begin position="40"/>
        <end position="170"/>
    </location>
</feature>
<accession>A0A9C7Q0T5</accession>
<dbReference type="CDD" id="cd00009">
    <property type="entry name" value="AAA"/>
    <property type="match status" value="1"/>
</dbReference>
<gene>
    <name evidence="4" type="ORF">GpartN1_g5490.t1</name>
</gene>
<dbReference type="GO" id="GO:0016887">
    <property type="term" value="F:ATP hydrolysis activity"/>
    <property type="evidence" value="ECO:0007669"/>
    <property type="project" value="InterPro"/>
</dbReference>
<dbReference type="PANTHER" id="PTHR23077:SF171">
    <property type="entry name" value="NUCLEAR VALOSIN-CONTAINING PROTEIN-LIKE"/>
    <property type="match status" value="1"/>
</dbReference>
<evidence type="ECO:0000259" key="3">
    <source>
        <dbReference type="SMART" id="SM00382"/>
    </source>
</evidence>
<reference evidence="4" key="2">
    <citation type="submission" date="2022-01" db="EMBL/GenBank/DDBJ databases">
        <authorList>
            <person name="Hirooka S."/>
            <person name="Miyagishima S.Y."/>
        </authorList>
    </citation>
    <scope>NUCLEOTIDE SEQUENCE</scope>
    <source>
        <strain evidence="4">NBRC 102759</strain>
    </source>
</reference>
<proteinExistence type="predicted"/>
<dbReference type="GO" id="GO:0003723">
    <property type="term" value="F:RNA binding"/>
    <property type="evidence" value="ECO:0007669"/>
    <property type="project" value="TreeGrafter"/>
</dbReference>
<name>A0A9C7Q0T5_9RHOD</name>
<organism evidence="4 5">
    <name type="scientific">Galdieria partita</name>
    <dbReference type="NCBI Taxonomy" id="83374"/>
    <lineage>
        <taxon>Eukaryota</taxon>
        <taxon>Rhodophyta</taxon>
        <taxon>Bangiophyceae</taxon>
        <taxon>Galdieriales</taxon>
        <taxon>Galdieriaceae</taxon>
        <taxon>Galdieria</taxon>
    </lineage>
</organism>
<evidence type="ECO:0000256" key="2">
    <source>
        <dbReference type="ARBA" id="ARBA00022840"/>
    </source>
</evidence>
<dbReference type="InterPro" id="IPR027417">
    <property type="entry name" value="P-loop_NTPase"/>
</dbReference>
<dbReference type="GO" id="GO:0005524">
    <property type="term" value="F:ATP binding"/>
    <property type="evidence" value="ECO:0007669"/>
    <property type="project" value="UniProtKB-KW"/>
</dbReference>
<dbReference type="Proteomes" id="UP001061958">
    <property type="component" value="Unassembled WGS sequence"/>
</dbReference>
<dbReference type="GO" id="GO:0042254">
    <property type="term" value="P:ribosome biogenesis"/>
    <property type="evidence" value="ECO:0007669"/>
    <property type="project" value="TreeGrafter"/>
</dbReference>
<dbReference type="InterPro" id="IPR003593">
    <property type="entry name" value="AAA+_ATPase"/>
</dbReference>
<keyword evidence="1" id="KW-0547">Nucleotide-binding</keyword>
<dbReference type="SMART" id="SM00382">
    <property type="entry name" value="AAA"/>
    <property type="match status" value="2"/>
</dbReference>
<dbReference type="InterPro" id="IPR050168">
    <property type="entry name" value="AAA_ATPase_domain"/>
</dbReference>
<feature type="domain" description="AAA+ ATPase" evidence="3">
    <location>
        <begin position="317"/>
        <end position="458"/>
    </location>
</feature>
<dbReference type="Gene3D" id="3.40.50.300">
    <property type="entry name" value="P-loop containing nucleotide triphosphate hydrolases"/>
    <property type="match status" value="2"/>
</dbReference>
<dbReference type="InterPro" id="IPR003959">
    <property type="entry name" value="ATPase_AAA_core"/>
</dbReference>
<dbReference type="EMBL" id="BQMJ01000046">
    <property type="protein sequence ID" value="GJQ13699.1"/>
    <property type="molecule type" value="Genomic_DNA"/>
</dbReference>